<evidence type="ECO:0000313" key="3">
    <source>
        <dbReference type="Proteomes" id="UP001597145"/>
    </source>
</evidence>
<dbReference type="RefSeq" id="WP_343970660.1">
    <property type="nucleotide sequence ID" value="NZ_BAAAJG010000002.1"/>
</dbReference>
<feature type="compositionally biased region" description="Basic and acidic residues" evidence="1">
    <location>
        <begin position="47"/>
        <end position="65"/>
    </location>
</feature>
<accession>A0ABW4FKT7</accession>
<proteinExistence type="predicted"/>
<evidence type="ECO:0008006" key="4">
    <source>
        <dbReference type="Google" id="ProtNLM"/>
    </source>
</evidence>
<dbReference type="EMBL" id="JBHUCP010000009">
    <property type="protein sequence ID" value="MFD1530818.1"/>
    <property type="molecule type" value="Genomic_DNA"/>
</dbReference>
<feature type="compositionally biased region" description="Basic and acidic residues" evidence="1">
    <location>
        <begin position="12"/>
        <end position="21"/>
    </location>
</feature>
<name>A0ABW4FKT7_9PSEU</name>
<gene>
    <name evidence="2" type="ORF">ACFSCY_15335</name>
</gene>
<feature type="region of interest" description="Disordered" evidence="1">
    <location>
        <begin position="1"/>
        <end position="137"/>
    </location>
</feature>
<evidence type="ECO:0000256" key="1">
    <source>
        <dbReference type="SAM" id="MobiDB-lite"/>
    </source>
</evidence>
<dbReference type="Proteomes" id="UP001597145">
    <property type="component" value="Unassembled WGS sequence"/>
</dbReference>
<feature type="compositionally biased region" description="Basic and acidic residues" evidence="1">
    <location>
        <begin position="106"/>
        <end position="124"/>
    </location>
</feature>
<evidence type="ECO:0000313" key="2">
    <source>
        <dbReference type="EMBL" id="MFD1530818.1"/>
    </source>
</evidence>
<comment type="caution">
    <text evidence="2">The sequence shown here is derived from an EMBL/GenBank/DDBJ whole genome shotgun (WGS) entry which is preliminary data.</text>
</comment>
<keyword evidence="3" id="KW-1185">Reference proteome</keyword>
<reference evidence="3" key="1">
    <citation type="journal article" date="2019" name="Int. J. Syst. Evol. Microbiol.">
        <title>The Global Catalogue of Microorganisms (GCM) 10K type strain sequencing project: providing services to taxonomists for standard genome sequencing and annotation.</title>
        <authorList>
            <consortium name="The Broad Institute Genomics Platform"/>
            <consortium name="The Broad Institute Genome Sequencing Center for Infectious Disease"/>
            <person name="Wu L."/>
            <person name="Ma J."/>
        </authorList>
    </citation>
    <scope>NUCLEOTIDE SEQUENCE [LARGE SCALE GENOMIC DNA]</scope>
    <source>
        <strain evidence="3">JCM 12165</strain>
    </source>
</reference>
<organism evidence="2 3">
    <name type="scientific">Pseudonocardia aurantiaca</name>
    <dbReference type="NCBI Taxonomy" id="75290"/>
    <lineage>
        <taxon>Bacteria</taxon>
        <taxon>Bacillati</taxon>
        <taxon>Actinomycetota</taxon>
        <taxon>Actinomycetes</taxon>
        <taxon>Pseudonocardiales</taxon>
        <taxon>Pseudonocardiaceae</taxon>
        <taxon>Pseudonocardia</taxon>
    </lineage>
</organism>
<protein>
    <recommendedName>
        <fullName evidence="4">DUF5709 domain-containing protein</fullName>
    </recommendedName>
</protein>
<sequence>MVNDDPTTGRHRAAEAHDEMSGGRSSRGPETGTAAVDEPQGLVPPYDDLRGENTGEGAEGVRKAFDANNAGEPGPPPPVSDEERRGMSATETDPEPPLGVGRSRGGRAEDLAPDRDDVGTKGESQRPVGRTPEDDID</sequence>